<dbReference type="Pfam" id="PF07940">
    <property type="entry name" value="Hepar_II_III_C"/>
    <property type="match status" value="1"/>
</dbReference>
<dbReference type="RefSeq" id="WP_035326872.1">
    <property type="nucleotide sequence ID" value="NZ_CP015125.1"/>
</dbReference>
<dbReference type="OrthoDB" id="9772435at2"/>
<comment type="subcellular location">
    <subcellularLocation>
        <location evidence="1">Periplasm</location>
    </subcellularLocation>
</comment>
<sequence>MTHFKHLKKAIQLIAIVMVALSCKNQDQTTTPSDLESNADHPKLMLTSKSVDDIKSALGSVPLFDKSLERAKQEVDAAMAEGIQVPIPKDMAGGYTHTQHKKNYAALQKAGALFQITGDTKYAAFTRDVLLAYAKMYKSLPRHPQERSYARGKIFWQCLNDANWLVYMSQAYDGIRGWITEEERQTLDNELFRPFADFLSIETPQFFNRVHNHSTWGTVAVGMIGLVMNDDELVDRALFGIKDDGIDSAALDNDGGTIKKEGQKSGFLANLDEPFSPDGYYTEGPYYQRYAMYPFLAFAQALETKKPELKIFEYNGGVLIKAVDALLNLTDADGEFFPLNDGQKGMSYQTASLVSAVDIAYYYGNQDPRLLSVALQQDNVQLDATGLAVAQGIHQGKAQPFIKESMLLRDGAKGDEGGVAILRANYEGGTMALVMKNAAHGLSHGHFDKLSYSLYEDGEEVLQDYGLARFVNVEQKNGGGYLKENTSWAKQTIAHNTIVQDETSHYKGIFKESSKHHPEVTTFETSDPNIQVVSAVEANAYPGTEFTRTMMMVTLDHHKKPLLIDILNVTSDSNHKYDLPLYYKGQVVATNLDLNTPPQLSPLGTKAGYQHIWKEATGIPSTENTQFTWLDNKKFYSATVLTEGKDQFILGRVGASDPEFNLRRDPMLIHRRNNMKNGLFVQVIESHGTYNPVTEKAENAYAAIQNIKSLASPQGYTALELTLQNKDRYAVIVVDSAFAKAQHKLELSNSTYTWKGTYYFKQLKN</sequence>
<evidence type="ECO:0000313" key="7">
    <source>
        <dbReference type="EMBL" id="KGO07160.1"/>
    </source>
</evidence>
<reference evidence="7 8" key="1">
    <citation type="submission" date="2014-10" db="EMBL/GenBank/DDBJ databases">
        <title>Draft genome sequence of the proteorhodopsin-containing marine bacterium Dokdonia donghaensis.</title>
        <authorList>
            <person name="Gomez-Consarnau L."/>
            <person name="Gonzalez J.M."/>
            <person name="Riedel T."/>
            <person name="Jaenicke S."/>
            <person name="Wagner-Doebler I."/>
            <person name="Fuhrman J.A."/>
        </authorList>
    </citation>
    <scope>NUCLEOTIDE SEQUENCE [LARGE SCALE GENOMIC DNA]</scope>
    <source>
        <strain evidence="7 8">DSW-1</strain>
    </source>
</reference>
<dbReference type="AlphaFoldDB" id="A0A0A2H3E3"/>
<keyword evidence="8" id="KW-1185">Reference proteome</keyword>
<keyword evidence="2" id="KW-0732">Signal</keyword>
<keyword evidence="3" id="KW-0574">Periplasm</keyword>
<evidence type="ECO:0000256" key="1">
    <source>
        <dbReference type="ARBA" id="ARBA00004418"/>
    </source>
</evidence>
<dbReference type="KEGG" id="ddo:I597_0903"/>
<evidence type="ECO:0000256" key="2">
    <source>
        <dbReference type="ARBA" id="ARBA00022729"/>
    </source>
</evidence>
<dbReference type="InterPro" id="IPR008397">
    <property type="entry name" value="Alginate_lyase_dom"/>
</dbReference>
<evidence type="ECO:0000256" key="3">
    <source>
        <dbReference type="ARBA" id="ARBA00022764"/>
    </source>
</evidence>
<dbReference type="PANTHER" id="PTHR39210:SF1">
    <property type="entry name" value="HEPARIN-SULFATE LYASE"/>
    <property type="match status" value="1"/>
</dbReference>
<comment type="caution">
    <text evidence="7">The sequence shown here is derived from an EMBL/GenBank/DDBJ whole genome shotgun (WGS) entry which is preliminary data.</text>
</comment>
<dbReference type="EMBL" id="JSAQ01000001">
    <property type="protein sequence ID" value="KGO07160.1"/>
    <property type="molecule type" value="Genomic_DNA"/>
</dbReference>
<accession>A0A0A2H3E3</accession>
<dbReference type="Pfam" id="PF05426">
    <property type="entry name" value="Alginate_lyase"/>
    <property type="match status" value="1"/>
</dbReference>
<dbReference type="GO" id="GO:0042597">
    <property type="term" value="C:periplasmic space"/>
    <property type="evidence" value="ECO:0007669"/>
    <property type="project" value="UniProtKB-SubCell"/>
</dbReference>
<gene>
    <name evidence="7" type="ORF">NV36_10150</name>
</gene>
<dbReference type="PROSITE" id="PS51257">
    <property type="entry name" value="PROKAR_LIPOPROTEIN"/>
    <property type="match status" value="1"/>
</dbReference>
<evidence type="ECO:0000256" key="4">
    <source>
        <dbReference type="ARBA" id="ARBA00023239"/>
    </source>
</evidence>
<protein>
    <submittedName>
        <fullName evidence="7">Heparinase</fullName>
    </submittedName>
</protein>
<dbReference type="Gene3D" id="1.50.10.100">
    <property type="entry name" value="Chondroitin AC/alginate lyase"/>
    <property type="match status" value="1"/>
</dbReference>
<keyword evidence="4" id="KW-0456">Lyase</keyword>
<name>A0A0A2H3E3_9FLAO</name>
<feature type="domain" description="Alginate lyase" evidence="5">
    <location>
        <begin position="108"/>
        <end position="335"/>
    </location>
</feature>
<dbReference type="Gene3D" id="2.70.98.70">
    <property type="match status" value="1"/>
</dbReference>
<dbReference type="InterPro" id="IPR008929">
    <property type="entry name" value="Chondroitin_lyas"/>
</dbReference>
<dbReference type="PATRIC" id="fig|1300343.5.peg.914"/>
<dbReference type="GO" id="GO:0016829">
    <property type="term" value="F:lyase activity"/>
    <property type="evidence" value="ECO:0007669"/>
    <property type="project" value="UniProtKB-KW"/>
</dbReference>
<proteinExistence type="predicted"/>
<organism evidence="7 8">
    <name type="scientific">Dokdonia donghaensis DSW-1</name>
    <dbReference type="NCBI Taxonomy" id="1300343"/>
    <lineage>
        <taxon>Bacteria</taxon>
        <taxon>Pseudomonadati</taxon>
        <taxon>Bacteroidota</taxon>
        <taxon>Flavobacteriia</taxon>
        <taxon>Flavobacteriales</taxon>
        <taxon>Flavobacteriaceae</taxon>
        <taxon>Dokdonia</taxon>
    </lineage>
</organism>
<dbReference type="Proteomes" id="UP000030140">
    <property type="component" value="Unassembled WGS sequence"/>
</dbReference>
<evidence type="ECO:0000313" key="8">
    <source>
        <dbReference type="Proteomes" id="UP000030140"/>
    </source>
</evidence>
<evidence type="ECO:0000259" key="5">
    <source>
        <dbReference type="Pfam" id="PF05426"/>
    </source>
</evidence>
<dbReference type="PANTHER" id="PTHR39210">
    <property type="entry name" value="HEPARIN-SULFATE LYASE"/>
    <property type="match status" value="1"/>
</dbReference>
<evidence type="ECO:0000259" key="6">
    <source>
        <dbReference type="Pfam" id="PF07940"/>
    </source>
</evidence>
<dbReference type="InterPro" id="IPR012480">
    <property type="entry name" value="Hepar_II_III_C"/>
</dbReference>
<dbReference type="SUPFAM" id="SSF48230">
    <property type="entry name" value="Chondroitin AC/alginate lyase"/>
    <property type="match status" value="1"/>
</dbReference>
<feature type="domain" description="Heparinase II/III-like C-terminal" evidence="6">
    <location>
        <begin position="408"/>
        <end position="589"/>
    </location>
</feature>